<keyword evidence="2 4" id="KW-0479">Metal-binding</keyword>
<dbReference type="InterPro" id="IPR009056">
    <property type="entry name" value="Cyt_c-like_dom"/>
</dbReference>
<dbReference type="GO" id="GO:0020037">
    <property type="term" value="F:heme binding"/>
    <property type="evidence" value="ECO:0007669"/>
    <property type="project" value="InterPro"/>
</dbReference>
<evidence type="ECO:0000256" key="2">
    <source>
        <dbReference type="ARBA" id="ARBA00022723"/>
    </source>
</evidence>
<proteinExistence type="predicted"/>
<evidence type="ECO:0000256" key="3">
    <source>
        <dbReference type="ARBA" id="ARBA00023004"/>
    </source>
</evidence>
<dbReference type="GO" id="GO:0046872">
    <property type="term" value="F:metal ion binding"/>
    <property type="evidence" value="ECO:0007669"/>
    <property type="project" value="UniProtKB-KW"/>
</dbReference>
<gene>
    <name evidence="6" type="ORF">AZF00_00360</name>
</gene>
<dbReference type="GO" id="GO:0009055">
    <property type="term" value="F:electron transfer activity"/>
    <property type="evidence" value="ECO:0007669"/>
    <property type="project" value="InterPro"/>
</dbReference>
<dbReference type="Pfam" id="PF21419">
    <property type="entry name" value="RoxA-like_Cyt-c"/>
    <property type="match status" value="1"/>
</dbReference>
<dbReference type="Gene3D" id="1.10.760.10">
    <property type="entry name" value="Cytochrome c-like domain"/>
    <property type="match status" value="1"/>
</dbReference>
<dbReference type="PANTHER" id="PTHR30600:SF9">
    <property type="entry name" value="BLR7738 PROTEIN"/>
    <property type="match status" value="1"/>
</dbReference>
<evidence type="ECO:0000256" key="4">
    <source>
        <dbReference type="PROSITE-ProRule" id="PRU00433"/>
    </source>
</evidence>
<dbReference type="SUPFAM" id="SSF46626">
    <property type="entry name" value="Cytochrome c"/>
    <property type="match status" value="1"/>
</dbReference>
<dbReference type="RefSeq" id="WP_008253246.1">
    <property type="nucleotide sequence ID" value="NZ_CP014544.1"/>
</dbReference>
<organism evidence="6 7">
    <name type="scientific">Zhongshania aliphaticivorans</name>
    <dbReference type="NCBI Taxonomy" id="1470434"/>
    <lineage>
        <taxon>Bacteria</taxon>
        <taxon>Pseudomonadati</taxon>
        <taxon>Pseudomonadota</taxon>
        <taxon>Gammaproteobacteria</taxon>
        <taxon>Cellvibrionales</taxon>
        <taxon>Spongiibacteraceae</taxon>
        <taxon>Zhongshania</taxon>
    </lineage>
</organism>
<dbReference type="GO" id="GO:0004130">
    <property type="term" value="F:cytochrome-c peroxidase activity"/>
    <property type="evidence" value="ECO:0007669"/>
    <property type="project" value="TreeGrafter"/>
</dbReference>
<dbReference type="STRING" id="1470434.AZF00_00360"/>
<evidence type="ECO:0000256" key="1">
    <source>
        <dbReference type="ARBA" id="ARBA00022617"/>
    </source>
</evidence>
<dbReference type="InterPro" id="IPR047758">
    <property type="entry name" value="CytoC_perox"/>
</dbReference>
<dbReference type="PANTHER" id="PTHR30600">
    <property type="entry name" value="CYTOCHROME C PEROXIDASE-RELATED"/>
    <property type="match status" value="1"/>
</dbReference>
<evidence type="ECO:0000313" key="7">
    <source>
        <dbReference type="Proteomes" id="UP000074119"/>
    </source>
</evidence>
<dbReference type="InterPro" id="IPR051395">
    <property type="entry name" value="Cytochrome_c_Peroxidase/MauG"/>
</dbReference>
<dbReference type="InterPro" id="IPR036909">
    <property type="entry name" value="Cyt_c-like_dom_sf"/>
</dbReference>
<dbReference type="AlphaFoldDB" id="A0A127M0T6"/>
<sequence length="722" mass="80217">MSILSRAASPLVLAYRYRKLLFIFILILGLIMALALAAGKTYQHWDQDPDRGAIAIANGAFGESYSTPVYTGDQGWDAADSLWFYNTTQGSDLIPYDFFLVLEQEASEKLFRADLNIDKFRYLPQKSTFFNPDGLPVGFVKDSYQGHDYMGFTCAACHTGQINYQGQAIRIDGGPAMADLVSFLHALEKSMAATLKDDAKLNRFVDKVLALNNNYHEADKVISDLREWMQIIALYNTVNHSHIKYGYARLDAFGRIYNRVLQHIINREQLAEALALSTSVTGRPLLNASQINAVLEGVGENILIDSQFALVLTRLASSDGDYPGLSQRELLRIRNMIFNEPDAPVSYPFLWDIAQSDYVQWNGLANNAGVGPLGRNAGEVIGVFGKLDWSSHKPGFNFSSISAWITGQSRKSEQIDFKSSIDLVNLQRLESHLRGLQSPKWPEQILGKIDLKKAERGRFVYAQYCQSCHEVIKPDNWDRVVIGKMMDINLVGTDPAMAVNSVNSSGKSGNFNQTVQATDVGKLYIAVDAPVVQILTSATKGVVATPDPDKNSIRRVLDWFYTIAMSFFDNEIKATIKSGNYQADTTAQPYNSLLAYKARSLNGIWATAPFLHNGSVPSLYDLLLPKKRLCPEPVVAGCIADPEEGEYRPDEFKVGSREFDPVKVGLRSSGYDGSNFTTFRVGDLNAGHEYGAGRTPQLDGKTVLPALTPKQRWDLIEYIKTL</sequence>
<feature type="domain" description="Cytochrome c" evidence="5">
    <location>
        <begin position="141"/>
        <end position="233"/>
    </location>
</feature>
<protein>
    <submittedName>
        <fullName evidence="6">Ribonuclease E</fullName>
    </submittedName>
</protein>
<accession>A0A127M0T6</accession>
<dbReference type="NCBIfam" id="NF040606">
    <property type="entry name" value="CytoC_perox"/>
    <property type="match status" value="1"/>
</dbReference>
<dbReference type="EMBL" id="CP014544">
    <property type="protein sequence ID" value="AMO66842.1"/>
    <property type="molecule type" value="Genomic_DNA"/>
</dbReference>
<dbReference type="Proteomes" id="UP000074119">
    <property type="component" value="Chromosome"/>
</dbReference>
<reference evidence="6 7" key="1">
    <citation type="submission" date="2015-12" db="EMBL/GenBank/DDBJ databases">
        <authorList>
            <person name="Shamseldin A."/>
            <person name="Moawad H."/>
            <person name="Abd El-Rahim W.M."/>
            <person name="Sadowsky M.J."/>
        </authorList>
    </citation>
    <scope>NUCLEOTIDE SEQUENCE [LARGE SCALE GENOMIC DNA]</scope>
    <source>
        <strain evidence="6 7">SM2</strain>
    </source>
</reference>
<evidence type="ECO:0000313" key="6">
    <source>
        <dbReference type="EMBL" id="AMO66842.1"/>
    </source>
</evidence>
<name>A0A127M0T6_9GAMM</name>
<dbReference type="KEGG" id="zal:AZF00_00360"/>
<keyword evidence="3 4" id="KW-0408">Iron</keyword>
<keyword evidence="1 4" id="KW-0349">Heme</keyword>
<dbReference type="PROSITE" id="PS51007">
    <property type="entry name" value="CYTC"/>
    <property type="match status" value="1"/>
</dbReference>
<evidence type="ECO:0000259" key="5">
    <source>
        <dbReference type="PROSITE" id="PS51007"/>
    </source>
</evidence>